<feature type="compositionally biased region" description="Basic and acidic residues" evidence="13">
    <location>
        <begin position="758"/>
        <end position="771"/>
    </location>
</feature>
<feature type="domain" description="Cyclic nucleotide-binding" evidence="15">
    <location>
        <begin position="687"/>
        <end position="735"/>
    </location>
</feature>
<evidence type="ECO:0000256" key="4">
    <source>
        <dbReference type="ARBA" id="ARBA00022448"/>
    </source>
</evidence>
<reference evidence="17 18" key="1">
    <citation type="submission" date="2020-04" db="EMBL/GenBank/DDBJ databases">
        <title>Perkinsus olseni comparative genomics.</title>
        <authorList>
            <person name="Bogema D.R."/>
        </authorList>
    </citation>
    <scope>NUCLEOTIDE SEQUENCE [LARGE SCALE GENOMIC DNA]</scope>
    <source>
        <strain evidence="17">ATCC PRA-179</strain>
    </source>
</reference>
<evidence type="ECO:0000259" key="15">
    <source>
        <dbReference type="PROSITE" id="PS50042"/>
    </source>
</evidence>
<feature type="transmembrane region" description="Helical" evidence="14">
    <location>
        <begin position="556"/>
        <end position="576"/>
    </location>
</feature>
<dbReference type="Pfam" id="PF00023">
    <property type="entry name" value="Ank"/>
    <property type="match status" value="1"/>
</dbReference>
<dbReference type="InterPro" id="IPR005821">
    <property type="entry name" value="Ion_trans_dom"/>
</dbReference>
<dbReference type="PANTHER" id="PTHR10217:SF435">
    <property type="entry name" value="POTASSIUM VOLTAGE-GATED CHANNEL PROTEIN EAG"/>
    <property type="match status" value="1"/>
</dbReference>
<dbReference type="InterPro" id="IPR018490">
    <property type="entry name" value="cNMP-bd_dom_sf"/>
</dbReference>
<feature type="repeat" description="ANK" evidence="11">
    <location>
        <begin position="907"/>
        <end position="939"/>
    </location>
</feature>
<dbReference type="OrthoDB" id="447251at2759"/>
<dbReference type="InterPro" id="IPR036770">
    <property type="entry name" value="Ankyrin_rpt-contain_sf"/>
</dbReference>
<protein>
    <recommendedName>
        <fullName evidence="3">Thymocyte nuclear protein 1</fullName>
    </recommendedName>
</protein>
<feature type="domain" description="RING-type" evidence="16">
    <location>
        <begin position="2046"/>
        <end position="2089"/>
    </location>
</feature>
<comment type="subcellular location">
    <subcellularLocation>
        <location evidence="2">Membrane</location>
        <topology evidence="2">Multi-pass membrane protein</topology>
    </subcellularLocation>
    <subcellularLocation>
        <location evidence="1">Nucleus</location>
    </subcellularLocation>
</comment>
<dbReference type="InterPro" id="IPR047197">
    <property type="entry name" value="THYN1-like_EVE"/>
</dbReference>
<dbReference type="GO" id="GO:0003676">
    <property type="term" value="F:nucleic acid binding"/>
    <property type="evidence" value="ECO:0007669"/>
    <property type="project" value="InterPro"/>
</dbReference>
<keyword evidence="9 14" id="KW-0472">Membrane</keyword>
<dbReference type="SUPFAM" id="SSF57756">
    <property type="entry name" value="Retrovirus zinc finger-like domains"/>
    <property type="match status" value="1"/>
</dbReference>
<accession>A0A7J6L6I2</accession>
<feature type="region of interest" description="Disordered" evidence="13">
    <location>
        <begin position="28"/>
        <end position="60"/>
    </location>
</feature>
<evidence type="ECO:0000256" key="8">
    <source>
        <dbReference type="ARBA" id="ARBA00023065"/>
    </source>
</evidence>
<evidence type="ECO:0000259" key="16">
    <source>
        <dbReference type="PROSITE" id="PS50089"/>
    </source>
</evidence>
<dbReference type="SMART" id="SM00248">
    <property type="entry name" value="ANK"/>
    <property type="match status" value="11"/>
</dbReference>
<dbReference type="InterPro" id="IPR015947">
    <property type="entry name" value="PUA-like_sf"/>
</dbReference>
<dbReference type="GO" id="GO:0005249">
    <property type="term" value="F:voltage-gated potassium channel activity"/>
    <property type="evidence" value="ECO:0007669"/>
    <property type="project" value="TreeGrafter"/>
</dbReference>
<proteinExistence type="predicted"/>
<dbReference type="PANTHER" id="PTHR10217">
    <property type="entry name" value="VOLTAGE AND LIGAND GATED POTASSIUM CHANNEL"/>
    <property type="match status" value="1"/>
</dbReference>
<evidence type="ECO:0000256" key="7">
    <source>
        <dbReference type="ARBA" id="ARBA00022989"/>
    </source>
</evidence>
<dbReference type="Pfam" id="PF00520">
    <property type="entry name" value="Ion_trans"/>
    <property type="match status" value="1"/>
</dbReference>
<dbReference type="PROSITE" id="PS50089">
    <property type="entry name" value="ZF_RING_2"/>
    <property type="match status" value="1"/>
</dbReference>
<gene>
    <name evidence="17" type="ORF">FOZ61_008042</name>
</gene>
<evidence type="ECO:0000256" key="1">
    <source>
        <dbReference type="ARBA" id="ARBA00004123"/>
    </source>
</evidence>
<evidence type="ECO:0000256" key="2">
    <source>
        <dbReference type="ARBA" id="ARBA00004141"/>
    </source>
</evidence>
<evidence type="ECO:0000256" key="10">
    <source>
        <dbReference type="ARBA" id="ARBA00023242"/>
    </source>
</evidence>
<dbReference type="Pfam" id="PF12796">
    <property type="entry name" value="Ank_2"/>
    <property type="match status" value="3"/>
</dbReference>
<evidence type="ECO:0000256" key="6">
    <source>
        <dbReference type="ARBA" id="ARBA00022692"/>
    </source>
</evidence>
<feature type="compositionally biased region" description="Basic residues" evidence="13">
    <location>
        <begin position="2237"/>
        <end position="2247"/>
    </location>
</feature>
<evidence type="ECO:0000256" key="13">
    <source>
        <dbReference type="SAM" id="MobiDB-lite"/>
    </source>
</evidence>
<dbReference type="InterPro" id="IPR001841">
    <property type="entry name" value="Znf_RING"/>
</dbReference>
<keyword evidence="6 14" id="KW-0812">Transmembrane</keyword>
<evidence type="ECO:0000256" key="3">
    <source>
        <dbReference type="ARBA" id="ARBA00014654"/>
    </source>
</evidence>
<feature type="compositionally biased region" description="Basic and acidic residues" evidence="13">
    <location>
        <begin position="236"/>
        <end position="256"/>
    </location>
</feature>
<dbReference type="PROSITE" id="PS50297">
    <property type="entry name" value="ANK_REP_REGION"/>
    <property type="match status" value="5"/>
</dbReference>
<dbReference type="PROSITE" id="PS50042">
    <property type="entry name" value="CNMP_BINDING_3"/>
    <property type="match status" value="1"/>
</dbReference>
<keyword evidence="12" id="KW-0479">Metal-binding</keyword>
<dbReference type="InterPro" id="IPR036875">
    <property type="entry name" value="Znf_CCHC_sf"/>
</dbReference>
<keyword evidence="12" id="KW-0862">Zinc</keyword>
<feature type="compositionally biased region" description="Basic residues" evidence="13">
    <location>
        <begin position="1749"/>
        <end position="1759"/>
    </location>
</feature>
<comment type="caution">
    <text evidence="17">The sequence shown here is derived from an EMBL/GenBank/DDBJ whole genome shotgun (WGS) entry which is preliminary data.</text>
</comment>
<feature type="repeat" description="ANK" evidence="11">
    <location>
        <begin position="1285"/>
        <end position="1317"/>
    </location>
</feature>
<evidence type="ECO:0000256" key="11">
    <source>
        <dbReference type="PROSITE-ProRule" id="PRU00023"/>
    </source>
</evidence>
<dbReference type="Gene3D" id="1.10.287.70">
    <property type="match status" value="1"/>
</dbReference>
<sequence length="2423" mass="266421">MVFREESGASPSKKASYKKVQSLYVPPVLSAPSPRRSRGLPDADVSGLATRPLAGGGLAGGAAAELSLPEVLSEIKKMQINIAKATAKDMADHHKAIVEEFKKTLEETRRPIERVSLERDEVDLSEAEVKDSPTSDSLSAKASHRRKRLHSRGKDLRTPSLSREPSEAEFRNDGGGKDEEDPGEGSKRSSLEVPGQQKVEALEVRRRARRSLLKPVGEGGSGRPSWSHVLTEVVDDENKPVGQRESRRSSRKDDTGQGRVMTAGSAADASPPSKGALDFLVEQYNNELMGGNNRSAISAPSPRFSVMPRKPRFMGGDRSWSRSSSRAAIQGRAGMLDGASGVLGQSGREPAARWIVYPDRKFRLVWDFVALLFIAYQAFLVPYLISFDTELSGWLFDIDLCVDIFFLTDLILNFFTGFWYRGELNLENRAIVSNYTRTWFIIDLAATTPINWILARHTDASEGSSSTIVEVFKAMRLARLLRLIRLRQLLTKMEEHIESDILLVAFTMLKMFLGLMCFSHWIACFWWAIGEAQIELEDNWVRENNLNVQGALYDKYVRSLFYAVSVVSTMYGPVAAENNNERNFTMMLMLAAGVIFAVVVGSVTNLVVSFGEYKTEFRQRMKRAMKFMRANNVGPHLQLRVRRYIENLLDNQFESKAKAELMTMLSDALKNEMQLTLMGRLLRRYVFFARIREELLARICMACNHVFCAPGDVMFYQGEPAAGMYFVRRGRMTLIAVVTSADENSNKEAANDPMEDASVTHRASDQRRSDNADESEVVSEKVRSLKADDYVGEEYLFIAGDYEATGVCGSFTELVKLKRDDLFERISTSPEAVTLYMEAKAVYCITKNDMETFVDLVADEAVLPSTIDELETGDTMLMLSVRWGREPAVEVLTEVDDVAMNMSSPVDQRTPLHVAVKDLKVEIVSLLLDAGANPLILDDADLTAINYATSEFDAEGLKIGVQPVVLRRRDTAMSSIMLMASQGKGKAAAAAADAVETMKRDKGPPERTSEISFAVIEIRNILAIALASNGTSYDEIYDDTSSLSSSSSSSSGASSALDGDRSNAAVGVKSGQGGLSANRRTSSSSLLAERRMSTFLPGSLSSPSLGNTERNCSVGAMRALLKSGVEPTLVDPTTEEPLFLLAVESGCEVRMAAVLLEASADPNVVGKDGDTPLTIAVTADDRDMIKCLVSHGAQLNVTDATGRTLMELTEDPATQALLKAMDLHSAAERNDIDACRMAIESGAELDLPHPRTGFTPLHTAVEKGHYELCVMLLKGGAKPNLVPRGGFSVLYIAAQSGDLRFCRLLIESGADPNRRAANGETAIFGALGTDADEGRVGVIKILLAAGAEVDVFSTRGVTPFQRALECGMSNEVIGVLVGEGGAVPDAVDPETGDSTLMRICRYSDEVLAVSMAKRCIDDFGANVNYVNPRTGESPLHAAAVRTDGGMEMLSLLLDRGADAGVQNSMGCTPADILIDARQFQAAETVLLAMKSQHGLDVVRRLVNSPVGAAGMTPALNMAVSLLDFEMTHFLIEECDADPSIMRGNSKVDDIFILSWLEWYRRREESTITGKEEGPHIYNITEDDEAMVSDWCSLLCVPDDEVFKRISDEVAKLNPEGTVRVMTILAVHVYTLDEKEMLLIGRLLDRADANKNCDTRNGSRRRKRVLETLHPCLSMMIIRNCPTTKTTTTSDFDCSVHALISSSRIPFAMLKLSTATSKAKEDILCQNCLQYGHWSYECKNPPKNASRMSRMQKVRSKKYQPKFNEDPGPDVPKNNFLYDNKRFGERKDEVKPMVAQGPKTNKKEDRKGRSKMRDAKRSRRRARSESSSSSSSSASSSSSSDSESESDDSSSGSSSGSESSRSPSRGRRRSKGGSPQQRRQERSSSKTGKKSGDLDAWRRARDDAQAGPRQRYIERPPPERIGGVCVSQSAMPSFLRKLSFLKCGKMSKKDRRCSVPLVSSSKKEGADFVVDGVEIECGNCRASTRIPEEANNFLCESCKSVNRVTVYPLGDRGVDVVEEPSCTVPRQRGANHGLQLAGDSSGVLLPCSICLDRPGDCVLLPCNHGGFCQVCSIYVGCNLAVGGRHCPKCREYIEQIIRIGRIHEMELKGNPVAIPMPLEGEEPPEAAAPVGMGRSKGEGRQKAPRRGPTTTTIASSNNTSPNPSIVGDDEKMSKTPRDESASDVVPRAIAFEATPLSKVEDTPDRADPSSTLEKRLVMAGKRKRGSEEAPSSPVAPTRARKVAVKKGGKTAPREGEMFYLFKSEPESRYEKGMEMKFSIDDLIASENGTAEWDGVRNYQARNLMREMKMGDRGFFYHSNCKPPGIVGIVEVVREAYPDDTQFDPKNPHFDPRSSKENPKWDMVDVKFIRKLGRKISLDELKEYREKELSSMGLFTTARLSVQRVMPAEWEFILSLENNEAADQA</sequence>
<dbReference type="CDD" id="cd21133">
    <property type="entry name" value="EVE"/>
    <property type="match status" value="1"/>
</dbReference>
<feature type="region of interest" description="Disordered" evidence="13">
    <location>
        <begin position="1739"/>
        <end position="1915"/>
    </location>
</feature>
<evidence type="ECO:0000256" key="12">
    <source>
        <dbReference type="PROSITE-ProRule" id="PRU00175"/>
    </source>
</evidence>
<name>A0A7J6L6I2_PEROL</name>
<evidence type="ECO:0000313" key="18">
    <source>
        <dbReference type="Proteomes" id="UP000570595"/>
    </source>
</evidence>
<feature type="compositionally biased region" description="Low complexity" evidence="13">
    <location>
        <begin position="2147"/>
        <end position="2164"/>
    </location>
</feature>
<dbReference type="SUPFAM" id="SSF88697">
    <property type="entry name" value="PUA domain-like"/>
    <property type="match status" value="1"/>
</dbReference>
<evidence type="ECO:0000256" key="5">
    <source>
        <dbReference type="ARBA" id="ARBA00022553"/>
    </source>
</evidence>
<dbReference type="SMART" id="SM00184">
    <property type="entry name" value="RING"/>
    <property type="match status" value="1"/>
</dbReference>
<dbReference type="Pfam" id="PF01878">
    <property type="entry name" value="EVE"/>
    <property type="match status" value="1"/>
</dbReference>
<dbReference type="Proteomes" id="UP000570595">
    <property type="component" value="Unassembled WGS sequence"/>
</dbReference>
<keyword evidence="11" id="KW-0040">ANK repeat</keyword>
<feature type="compositionally biased region" description="Low complexity" evidence="13">
    <location>
        <begin position="1848"/>
        <end position="1862"/>
    </location>
</feature>
<dbReference type="SUPFAM" id="SSF81324">
    <property type="entry name" value="Voltage-gated potassium channels"/>
    <property type="match status" value="1"/>
</dbReference>
<feature type="compositionally biased region" description="Basic and acidic residues" evidence="13">
    <location>
        <begin position="102"/>
        <end position="119"/>
    </location>
</feature>
<organism evidence="17 18">
    <name type="scientific">Perkinsus olseni</name>
    <name type="common">Perkinsus atlanticus</name>
    <dbReference type="NCBI Taxonomy" id="32597"/>
    <lineage>
        <taxon>Eukaryota</taxon>
        <taxon>Sar</taxon>
        <taxon>Alveolata</taxon>
        <taxon>Perkinsozoa</taxon>
        <taxon>Perkinsea</taxon>
        <taxon>Perkinsida</taxon>
        <taxon>Perkinsidae</taxon>
        <taxon>Perkinsus</taxon>
    </lineage>
</organism>
<dbReference type="GO" id="GO:0005634">
    <property type="term" value="C:nucleus"/>
    <property type="evidence" value="ECO:0007669"/>
    <property type="project" value="UniProtKB-SubCell"/>
</dbReference>
<feature type="compositionally biased region" description="Basic and acidic residues" evidence="13">
    <location>
        <begin position="2197"/>
        <end position="2215"/>
    </location>
</feature>
<dbReference type="Pfam" id="PF13637">
    <property type="entry name" value="Ank_4"/>
    <property type="match status" value="1"/>
</dbReference>
<dbReference type="EMBL" id="JABAHT010000510">
    <property type="protein sequence ID" value="KAF4654791.1"/>
    <property type="molecule type" value="Genomic_DNA"/>
</dbReference>
<dbReference type="GO" id="GO:0008270">
    <property type="term" value="F:zinc ion binding"/>
    <property type="evidence" value="ECO:0007669"/>
    <property type="project" value="UniProtKB-KW"/>
</dbReference>
<keyword evidence="8" id="KW-0406">Ion transport</keyword>
<feature type="region of interest" description="Disordered" evidence="13">
    <location>
        <begin position="2113"/>
        <end position="2248"/>
    </location>
</feature>
<feature type="compositionally biased region" description="Basic and acidic residues" evidence="13">
    <location>
        <begin position="164"/>
        <end position="177"/>
    </location>
</feature>
<dbReference type="InterPro" id="IPR014710">
    <property type="entry name" value="RmlC-like_jellyroll"/>
</dbReference>
<keyword evidence="4" id="KW-0813">Transport</keyword>
<dbReference type="Gene3D" id="1.10.287.630">
    <property type="entry name" value="Helix hairpin bin"/>
    <property type="match status" value="1"/>
</dbReference>
<dbReference type="Pfam" id="PF13917">
    <property type="entry name" value="zf-CCHC_3"/>
    <property type="match status" value="1"/>
</dbReference>
<keyword evidence="7 14" id="KW-1133">Transmembrane helix</keyword>
<dbReference type="InterPro" id="IPR013083">
    <property type="entry name" value="Znf_RING/FYVE/PHD"/>
</dbReference>
<dbReference type="GO" id="GO:0005886">
    <property type="term" value="C:plasma membrane"/>
    <property type="evidence" value="ECO:0007669"/>
    <property type="project" value="TreeGrafter"/>
</dbReference>
<feature type="transmembrane region" description="Helical" evidence="14">
    <location>
        <begin position="391"/>
        <end position="420"/>
    </location>
</feature>
<dbReference type="Gene3D" id="2.60.120.10">
    <property type="entry name" value="Jelly Rolls"/>
    <property type="match status" value="1"/>
</dbReference>
<dbReference type="Pfam" id="PF13920">
    <property type="entry name" value="zf-C3HC4_3"/>
    <property type="match status" value="1"/>
</dbReference>
<dbReference type="FunFam" id="3.10.590.10:FF:000003">
    <property type="entry name" value="Thymocyte nuclear protein 1"/>
    <property type="match status" value="1"/>
</dbReference>
<feature type="transmembrane region" description="Helical" evidence="14">
    <location>
        <begin position="364"/>
        <end position="385"/>
    </location>
</feature>
<feature type="compositionally biased region" description="Low complexity" evidence="13">
    <location>
        <begin position="1824"/>
        <end position="1840"/>
    </location>
</feature>
<feature type="region of interest" description="Disordered" evidence="13">
    <location>
        <begin position="745"/>
        <end position="778"/>
    </location>
</feature>
<feature type="compositionally biased region" description="Basic and acidic residues" evidence="13">
    <location>
        <begin position="1800"/>
        <end position="1814"/>
    </location>
</feature>
<dbReference type="InterPro" id="IPR000595">
    <property type="entry name" value="cNMP-bd_dom"/>
</dbReference>
<dbReference type="SUPFAM" id="SSF48403">
    <property type="entry name" value="Ankyrin repeat"/>
    <property type="match status" value="2"/>
</dbReference>
<feature type="repeat" description="ANK" evidence="11">
    <location>
        <begin position="1430"/>
        <end position="1464"/>
    </location>
</feature>
<dbReference type="PRINTS" id="PR01415">
    <property type="entry name" value="ANKYRIN"/>
</dbReference>
<evidence type="ECO:0000256" key="9">
    <source>
        <dbReference type="ARBA" id="ARBA00023136"/>
    </source>
</evidence>
<keyword evidence="5" id="KW-0597">Phosphoprotein</keyword>
<feature type="region of interest" description="Disordered" evidence="13">
    <location>
        <begin position="102"/>
        <end position="274"/>
    </location>
</feature>
<evidence type="ECO:0000313" key="17">
    <source>
        <dbReference type="EMBL" id="KAF4654791.1"/>
    </source>
</evidence>
<keyword evidence="10" id="KW-0539">Nucleus</keyword>
<feature type="transmembrane region" description="Helical" evidence="14">
    <location>
        <begin position="588"/>
        <end position="611"/>
    </location>
</feature>
<feature type="repeat" description="ANK" evidence="11">
    <location>
        <begin position="1168"/>
        <end position="1200"/>
    </location>
</feature>
<feature type="repeat" description="ANK" evidence="11">
    <location>
        <begin position="1252"/>
        <end position="1284"/>
    </location>
</feature>
<feature type="compositionally biased region" description="Basic and acidic residues" evidence="13">
    <location>
        <begin position="1877"/>
        <end position="1903"/>
    </location>
</feature>
<feature type="compositionally biased region" description="Basic and acidic residues" evidence="13">
    <location>
        <begin position="2167"/>
        <end position="2179"/>
    </location>
</feature>
<dbReference type="Gene3D" id="3.30.40.10">
    <property type="entry name" value="Zinc/RING finger domain, C3HC4 (zinc finger)"/>
    <property type="match status" value="1"/>
</dbReference>
<dbReference type="SUPFAM" id="SSF51206">
    <property type="entry name" value="cAMP-binding domain-like"/>
    <property type="match status" value="1"/>
</dbReference>
<dbReference type="PROSITE" id="PS50088">
    <property type="entry name" value="ANK_REPEAT"/>
    <property type="match status" value="5"/>
</dbReference>
<dbReference type="GO" id="GO:0042391">
    <property type="term" value="P:regulation of membrane potential"/>
    <property type="evidence" value="ECO:0007669"/>
    <property type="project" value="TreeGrafter"/>
</dbReference>
<feature type="compositionally biased region" description="Low complexity" evidence="13">
    <location>
        <begin position="1041"/>
        <end position="1057"/>
    </location>
</feature>
<feature type="compositionally biased region" description="Basic and acidic residues" evidence="13">
    <location>
        <begin position="1778"/>
        <end position="1790"/>
    </location>
</feature>
<feature type="transmembrane region" description="Helical" evidence="14">
    <location>
        <begin position="501"/>
        <end position="529"/>
    </location>
</feature>
<dbReference type="InterPro" id="IPR002740">
    <property type="entry name" value="EVE_domain"/>
</dbReference>
<dbReference type="Gene3D" id="3.10.590.10">
    <property type="entry name" value="ph1033 like domains"/>
    <property type="match status" value="1"/>
</dbReference>
<dbReference type="SUPFAM" id="SSF57850">
    <property type="entry name" value="RING/U-box"/>
    <property type="match status" value="1"/>
</dbReference>
<keyword evidence="12" id="KW-0863">Zinc-finger</keyword>
<dbReference type="Gene3D" id="1.25.40.20">
    <property type="entry name" value="Ankyrin repeat-containing domain"/>
    <property type="match status" value="4"/>
</dbReference>
<feature type="compositionally biased region" description="Basic residues" evidence="13">
    <location>
        <begin position="142"/>
        <end position="151"/>
    </location>
</feature>
<dbReference type="CDD" id="cd00038">
    <property type="entry name" value="CAP_ED"/>
    <property type="match status" value="1"/>
</dbReference>
<feature type="region of interest" description="Disordered" evidence="13">
    <location>
        <begin position="1038"/>
        <end position="1083"/>
    </location>
</feature>
<dbReference type="InterPro" id="IPR050818">
    <property type="entry name" value="KCNH_animal-type"/>
</dbReference>
<evidence type="ECO:0000256" key="14">
    <source>
        <dbReference type="SAM" id="Phobius"/>
    </source>
</evidence>
<dbReference type="InterPro" id="IPR002110">
    <property type="entry name" value="Ankyrin_rpt"/>
</dbReference>